<evidence type="ECO:0000313" key="1">
    <source>
        <dbReference type="EMBL" id="HGF33350.1"/>
    </source>
</evidence>
<dbReference type="Pfam" id="PF13692">
    <property type="entry name" value="Glyco_trans_1_4"/>
    <property type="match status" value="1"/>
</dbReference>
<dbReference type="GO" id="GO:0016740">
    <property type="term" value="F:transferase activity"/>
    <property type="evidence" value="ECO:0007669"/>
    <property type="project" value="UniProtKB-KW"/>
</dbReference>
<dbReference type="AlphaFoldDB" id="A0A7C3Z7F8"/>
<dbReference type="SUPFAM" id="SSF53756">
    <property type="entry name" value="UDP-Glycosyltransferase/glycogen phosphorylase"/>
    <property type="match status" value="1"/>
</dbReference>
<keyword evidence="1" id="KW-0808">Transferase</keyword>
<proteinExistence type="predicted"/>
<gene>
    <name evidence="1" type="ORF">ENW96_03035</name>
</gene>
<organism evidence="1">
    <name type="scientific">Desulfobacca acetoxidans</name>
    <dbReference type="NCBI Taxonomy" id="60893"/>
    <lineage>
        <taxon>Bacteria</taxon>
        <taxon>Pseudomonadati</taxon>
        <taxon>Thermodesulfobacteriota</taxon>
        <taxon>Desulfobaccia</taxon>
        <taxon>Desulfobaccales</taxon>
        <taxon>Desulfobaccaceae</taxon>
        <taxon>Desulfobacca</taxon>
    </lineage>
</organism>
<dbReference type="EMBL" id="DTMF01000079">
    <property type="protein sequence ID" value="HGF33350.1"/>
    <property type="molecule type" value="Genomic_DNA"/>
</dbReference>
<sequence length="405" mass="43659">MANLPKLLVLSTSLPGTRHGGGVVQDEVLRSYPKDRYVCFALTPPAWKAQGGDLPASLQGVPCLVKPLLPPLSLRGARFYLPILRPLSYLVVLPRRIRQAVAFGRDHGVDLVWGELQGEAVLLVSRVARGLGVPLAGTVWDDPESWLPGYDRLAGRLLQARFREALSQAGSCSTAGEAMQAAYKRAYGLESVILRHGFAAPAPLPGPKPGGEGVVIGFVGSVYGQDAWEAFLKAAARLNAAGDRPAIRLRIYGGGGIPCDGHGVALDFRGWQPAQVMLRELAATDFCYLPYWFAPDKRRHVELSFPNKFETYLAAGRPVLYHGPDYAGIARTVREYGVGLCVSSLDPEAIAAALTRLIRDEELRRSCAAAALRAFHSEFNAGVMLANFARLIGVAPELLKGARTG</sequence>
<name>A0A7C3Z7F8_9BACT</name>
<comment type="caution">
    <text evidence="1">The sequence shown here is derived from an EMBL/GenBank/DDBJ whole genome shotgun (WGS) entry which is preliminary data.</text>
</comment>
<reference evidence="1" key="1">
    <citation type="journal article" date="2020" name="mSystems">
        <title>Genome- and Community-Level Interaction Insights into Carbon Utilization and Element Cycling Functions of Hydrothermarchaeota in Hydrothermal Sediment.</title>
        <authorList>
            <person name="Zhou Z."/>
            <person name="Liu Y."/>
            <person name="Xu W."/>
            <person name="Pan J."/>
            <person name="Luo Z.H."/>
            <person name="Li M."/>
        </authorList>
    </citation>
    <scope>NUCLEOTIDE SEQUENCE [LARGE SCALE GENOMIC DNA]</scope>
    <source>
        <strain evidence="1">SpSt-897</strain>
    </source>
</reference>
<protein>
    <submittedName>
        <fullName evidence="1">Glycosyltransferase</fullName>
    </submittedName>
</protein>
<accession>A0A7C3Z7F8</accession>
<dbReference type="Gene3D" id="3.40.50.2000">
    <property type="entry name" value="Glycogen Phosphorylase B"/>
    <property type="match status" value="1"/>
</dbReference>